<dbReference type="EMBL" id="BMOU01000001">
    <property type="protein sequence ID" value="GGN85793.1"/>
    <property type="molecule type" value="Genomic_DNA"/>
</dbReference>
<dbReference type="AlphaFoldDB" id="A0A830GHX1"/>
<comment type="caution">
    <text evidence="2">The sequence shown here is derived from an EMBL/GenBank/DDBJ whole genome shotgun (WGS) entry which is preliminary data.</text>
</comment>
<reference evidence="2" key="2">
    <citation type="submission" date="2020-09" db="EMBL/GenBank/DDBJ databases">
        <authorList>
            <person name="Sun Q."/>
            <person name="Ohkuma M."/>
        </authorList>
    </citation>
    <scope>NUCLEOTIDE SEQUENCE</scope>
    <source>
        <strain evidence="2">JCM 17820</strain>
    </source>
</reference>
<name>A0A830GHX1_9EURY</name>
<protein>
    <submittedName>
        <fullName evidence="2">Uncharacterized protein</fullName>
    </submittedName>
</protein>
<evidence type="ECO:0000256" key="1">
    <source>
        <dbReference type="SAM" id="Phobius"/>
    </source>
</evidence>
<accession>A0A830GHX1</accession>
<keyword evidence="1" id="KW-1133">Transmembrane helix</keyword>
<feature type="transmembrane region" description="Helical" evidence="1">
    <location>
        <begin position="30"/>
        <end position="54"/>
    </location>
</feature>
<reference evidence="2" key="1">
    <citation type="journal article" date="2014" name="Int. J. Syst. Evol. Microbiol.">
        <title>Complete genome sequence of Corynebacterium casei LMG S-19264T (=DSM 44701T), isolated from a smear-ripened cheese.</title>
        <authorList>
            <consortium name="US DOE Joint Genome Institute (JGI-PGF)"/>
            <person name="Walter F."/>
            <person name="Albersmeier A."/>
            <person name="Kalinowski J."/>
            <person name="Ruckert C."/>
        </authorList>
    </citation>
    <scope>NUCLEOTIDE SEQUENCE</scope>
    <source>
        <strain evidence="2">JCM 17820</strain>
    </source>
</reference>
<dbReference type="Proteomes" id="UP000605784">
    <property type="component" value="Unassembled WGS sequence"/>
</dbReference>
<proteinExistence type="predicted"/>
<gene>
    <name evidence="2" type="ORF">GCM10009030_02730</name>
</gene>
<keyword evidence="1" id="KW-0812">Transmembrane</keyword>
<sequence length="73" mass="7736">MTTINADATVLPSVSPPLLLFPGMPGTTELIIILLLMVPFLIVPLGLVAAAYLFGKRRGRSEVADGDGTERVE</sequence>
<evidence type="ECO:0000313" key="2">
    <source>
        <dbReference type="EMBL" id="GGN85793.1"/>
    </source>
</evidence>
<keyword evidence="3" id="KW-1185">Reference proteome</keyword>
<evidence type="ECO:0000313" key="3">
    <source>
        <dbReference type="Proteomes" id="UP000605784"/>
    </source>
</evidence>
<organism evidence="2 3">
    <name type="scientific">Haloarcula pellucida</name>
    <dbReference type="NCBI Taxonomy" id="1427151"/>
    <lineage>
        <taxon>Archaea</taxon>
        <taxon>Methanobacteriati</taxon>
        <taxon>Methanobacteriota</taxon>
        <taxon>Stenosarchaea group</taxon>
        <taxon>Halobacteria</taxon>
        <taxon>Halobacteriales</taxon>
        <taxon>Haloarculaceae</taxon>
        <taxon>Haloarcula</taxon>
    </lineage>
</organism>
<keyword evidence="1" id="KW-0472">Membrane</keyword>